<keyword evidence="1" id="KW-0805">Transcription regulation</keyword>
<dbReference type="KEGG" id="gog:C1280_31065"/>
<dbReference type="OrthoDB" id="268339at2"/>
<dbReference type="RefSeq" id="WP_010045729.1">
    <property type="nucleotide sequence ID" value="NZ_CP025958.1"/>
</dbReference>
<evidence type="ECO:0000256" key="4">
    <source>
        <dbReference type="PROSITE-ProRule" id="PRU00335"/>
    </source>
</evidence>
<dbReference type="SUPFAM" id="SSF46689">
    <property type="entry name" value="Homeodomain-like"/>
    <property type="match status" value="1"/>
</dbReference>
<organism evidence="6 7">
    <name type="scientific">Gemmata obscuriglobus</name>
    <dbReference type="NCBI Taxonomy" id="114"/>
    <lineage>
        <taxon>Bacteria</taxon>
        <taxon>Pseudomonadati</taxon>
        <taxon>Planctomycetota</taxon>
        <taxon>Planctomycetia</taxon>
        <taxon>Gemmatales</taxon>
        <taxon>Gemmataceae</taxon>
        <taxon>Gemmata</taxon>
    </lineage>
</organism>
<evidence type="ECO:0000259" key="5">
    <source>
        <dbReference type="PROSITE" id="PS50977"/>
    </source>
</evidence>
<reference evidence="6 7" key="1">
    <citation type="submission" date="2018-01" db="EMBL/GenBank/DDBJ databases">
        <title>G. obscuriglobus.</title>
        <authorList>
            <person name="Franke J."/>
            <person name="Blomberg W."/>
            <person name="Selmecki A."/>
        </authorList>
    </citation>
    <scope>NUCLEOTIDE SEQUENCE [LARGE SCALE GENOMIC DNA]</scope>
    <source>
        <strain evidence="6 7">DSM 5831</strain>
    </source>
</reference>
<dbReference type="InterPro" id="IPR050109">
    <property type="entry name" value="HTH-type_TetR-like_transc_reg"/>
</dbReference>
<keyword evidence="3" id="KW-0804">Transcription</keyword>
<feature type="domain" description="HTH tetR-type" evidence="5">
    <location>
        <begin position="19"/>
        <end position="79"/>
    </location>
</feature>
<dbReference type="GO" id="GO:0003700">
    <property type="term" value="F:DNA-binding transcription factor activity"/>
    <property type="evidence" value="ECO:0007669"/>
    <property type="project" value="TreeGrafter"/>
</dbReference>
<protein>
    <submittedName>
        <fullName evidence="6">TetR/AcrR family transcriptional regulator</fullName>
    </submittedName>
</protein>
<dbReference type="InterPro" id="IPR036271">
    <property type="entry name" value="Tet_transcr_reg_TetR-rel_C_sf"/>
</dbReference>
<gene>
    <name evidence="6" type="ORF">C1280_31065</name>
</gene>
<accession>A0A2Z3HBR7</accession>
<dbReference type="InterPro" id="IPR001647">
    <property type="entry name" value="HTH_TetR"/>
</dbReference>
<feature type="DNA-binding region" description="H-T-H motif" evidence="4">
    <location>
        <begin position="42"/>
        <end position="61"/>
    </location>
</feature>
<name>A0A2Z3HBR7_9BACT</name>
<keyword evidence="7" id="KW-1185">Reference proteome</keyword>
<evidence type="ECO:0000256" key="1">
    <source>
        <dbReference type="ARBA" id="ARBA00023015"/>
    </source>
</evidence>
<dbReference type="InterPro" id="IPR009057">
    <property type="entry name" value="Homeodomain-like_sf"/>
</dbReference>
<dbReference type="GO" id="GO:0000976">
    <property type="term" value="F:transcription cis-regulatory region binding"/>
    <property type="evidence" value="ECO:0007669"/>
    <property type="project" value="TreeGrafter"/>
</dbReference>
<proteinExistence type="predicted"/>
<evidence type="ECO:0000256" key="2">
    <source>
        <dbReference type="ARBA" id="ARBA00023125"/>
    </source>
</evidence>
<dbReference type="EMBL" id="CP025958">
    <property type="protein sequence ID" value="AWM40987.1"/>
    <property type="molecule type" value="Genomic_DNA"/>
</dbReference>
<dbReference type="PROSITE" id="PS50977">
    <property type="entry name" value="HTH_TETR_2"/>
    <property type="match status" value="1"/>
</dbReference>
<dbReference type="PRINTS" id="PR00455">
    <property type="entry name" value="HTHTETR"/>
</dbReference>
<evidence type="ECO:0000313" key="7">
    <source>
        <dbReference type="Proteomes" id="UP000245802"/>
    </source>
</evidence>
<keyword evidence="2 4" id="KW-0238">DNA-binding</keyword>
<evidence type="ECO:0000313" key="6">
    <source>
        <dbReference type="EMBL" id="AWM40987.1"/>
    </source>
</evidence>
<sequence>MSVTENRKPGRPRDPDLEARRKAQILDTAARVFATFGFANTQVQTIANHLGVGNGTVYRYFPTKEQLFLSAVERGLKELEAEMDGVLAQPHQGADLIRAAVRAYLGFFHRRPEMAELFIQERAAFPHHHRPLYFVTKNAEAECKHEAFFNHLVSAGAIRAVPRERFFNVLGDLLYGTILTNLLTGRPSDPDAQAADVLDVVLNGVLAAKETR</sequence>
<dbReference type="Gene3D" id="1.10.357.10">
    <property type="entry name" value="Tetracycline Repressor, domain 2"/>
    <property type="match status" value="1"/>
</dbReference>
<dbReference type="Gene3D" id="1.10.10.60">
    <property type="entry name" value="Homeodomain-like"/>
    <property type="match status" value="1"/>
</dbReference>
<dbReference type="PANTHER" id="PTHR30055:SF234">
    <property type="entry name" value="HTH-TYPE TRANSCRIPTIONAL REGULATOR BETI"/>
    <property type="match status" value="1"/>
</dbReference>
<dbReference type="Proteomes" id="UP000245802">
    <property type="component" value="Chromosome"/>
</dbReference>
<dbReference type="AlphaFoldDB" id="A0A2Z3HBR7"/>
<dbReference type="SUPFAM" id="SSF48498">
    <property type="entry name" value="Tetracyclin repressor-like, C-terminal domain"/>
    <property type="match status" value="1"/>
</dbReference>
<dbReference type="Pfam" id="PF00440">
    <property type="entry name" value="TetR_N"/>
    <property type="match status" value="1"/>
</dbReference>
<dbReference type="PANTHER" id="PTHR30055">
    <property type="entry name" value="HTH-TYPE TRANSCRIPTIONAL REGULATOR RUTR"/>
    <property type="match status" value="1"/>
</dbReference>
<evidence type="ECO:0000256" key="3">
    <source>
        <dbReference type="ARBA" id="ARBA00023163"/>
    </source>
</evidence>